<evidence type="ECO:0000256" key="1">
    <source>
        <dbReference type="ARBA" id="ARBA00009964"/>
    </source>
</evidence>
<dbReference type="eggNOG" id="COG2963">
    <property type="taxonomic scope" value="Bacteria"/>
</dbReference>
<accession>B3PKR6</accession>
<dbReference type="KEGG" id="cja:CJA_0823"/>
<dbReference type="STRING" id="498211.CJA_0823"/>
<dbReference type="Pfam" id="PF01527">
    <property type="entry name" value="HTH_Tnp_1"/>
    <property type="match status" value="1"/>
</dbReference>
<dbReference type="EMBL" id="CP000934">
    <property type="protein sequence ID" value="ACE84431.1"/>
    <property type="molecule type" value="Genomic_DNA"/>
</dbReference>
<keyword evidence="3" id="KW-1185">Reference proteome</keyword>
<dbReference type="AlphaFoldDB" id="B3PKR6"/>
<gene>
    <name evidence="2" type="ordered locus">CJA_0823</name>
</gene>
<dbReference type="HOGENOM" id="CLU_027402_34_1_6"/>
<dbReference type="GO" id="GO:0006313">
    <property type="term" value="P:DNA transposition"/>
    <property type="evidence" value="ECO:0007669"/>
    <property type="project" value="InterPro"/>
</dbReference>
<dbReference type="GO" id="GO:0004803">
    <property type="term" value="F:transposase activity"/>
    <property type="evidence" value="ECO:0007669"/>
    <property type="project" value="InterPro"/>
</dbReference>
<dbReference type="PANTHER" id="PTHR33609:SF5">
    <property type="entry name" value="LOW CALCIUM RESPONSE LOCUS PROTEIN S"/>
    <property type="match status" value="1"/>
</dbReference>
<dbReference type="SUPFAM" id="SSF46689">
    <property type="entry name" value="Homeodomain-like"/>
    <property type="match status" value="1"/>
</dbReference>
<protein>
    <submittedName>
        <fullName evidence="2">Transposase</fullName>
    </submittedName>
</protein>
<dbReference type="InterPro" id="IPR002514">
    <property type="entry name" value="Transposase_8"/>
</dbReference>
<comment type="similarity">
    <text evidence="1">Belongs to the transposase 8 family.</text>
</comment>
<dbReference type="Gene3D" id="1.10.10.60">
    <property type="entry name" value="Homeodomain-like"/>
    <property type="match status" value="1"/>
</dbReference>
<evidence type="ECO:0000313" key="3">
    <source>
        <dbReference type="Proteomes" id="UP000001036"/>
    </source>
</evidence>
<dbReference type="InterPro" id="IPR009057">
    <property type="entry name" value="Homeodomain-like_sf"/>
</dbReference>
<dbReference type="Proteomes" id="UP000001036">
    <property type="component" value="Chromosome"/>
</dbReference>
<dbReference type="InterPro" id="IPR052546">
    <property type="entry name" value="Transposase_8_domain"/>
</dbReference>
<dbReference type="PANTHER" id="PTHR33609">
    <property type="entry name" value="LOW CALCIUM RESPONSE LOCUS PROTEIN S"/>
    <property type="match status" value="1"/>
</dbReference>
<reference evidence="2 3" key="1">
    <citation type="journal article" date="2008" name="J. Bacteriol.">
        <title>Insights into plant cell wall degradation from the genome sequence of the soil bacterium Cellvibrio japonicus.</title>
        <authorList>
            <person name="Deboy R.T."/>
            <person name="Mongodin E.F."/>
            <person name="Fouts D.E."/>
            <person name="Tailford L.E."/>
            <person name="Khouri H."/>
            <person name="Emerson J.B."/>
            <person name="Mohamoud Y."/>
            <person name="Watkins K."/>
            <person name="Henrissat B."/>
            <person name="Gilbert H.J."/>
            <person name="Nelson K.E."/>
        </authorList>
    </citation>
    <scope>NUCLEOTIDE SEQUENCE [LARGE SCALE GENOMIC DNA]</scope>
    <source>
        <strain evidence="2 3">Ueda107</strain>
    </source>
</reference>
<sequence>MKKSRFTETQIFSILKEVDAGMKVETVCRKHGISNATYYNWKSKYGGMDTSELKRMRELEEENAKLKKMFADVSLQNQAMKELFAKKGW</sequence>
<organism evidence="2 3">
    <name type="scientific">Cellvibrio japonicus (strain Ueda107)</name>
    <name type="common">Pseudomonas fluorescens subsp. cellulosa</name>
    <dbReference type="NCBI Taxonomy" id="498211"/>
    <lineage>
        <taxon>Bacteria</taxon>
        <taxon>Pseudomonadati</taxon>
        <taxon>Pseudomonadota</taxon>
        <taxon>Gammaproteobacteria</taxon>
        <taxon>Cellvibrionales</taxon>
        <taxon>Cellvibrionaceae</taxon>
        <taxon>Cellvibrio</taxon>
    </lineage>
</organism>
<dbReference type="GO" id="GO:0003677">
    <property type="term" value="F:DNA binding"/>
    <property type="evidence" value="ECO:0007669"/>
    <property type="project" value="InterPro"/>
</dbReference>
<evidence type="ECO:0000313" key="2">
    <source>
        <dbReference type="EMBL" id="ACE84431.1"/>
    </source>
</evidence>
<name>B3PKR6_CELJU</name>
<proteinExistence type="inferred from homology"/>